<organism evidence="1 2">
    <name type="scientific">Ruminococcus albus (strain ATCC 27210 / DSM 20455 / JCM 14654 / NCDO 2250 / 7)</name>
    <dbReference type="NCBI Taxonomy" id="697329"/>
    <lineage>
        <taxon>Bacteria</taxon>
        <taxon>Bacillati</taxon>
        <taxon>Bacillota</taxon>
        <taxon>Clostridia</taxon>
        <taxon>Eubacteriales</taxon>
        <taxon>Oscillospiraceae</taxon>
        <taxon>Ruminococcus</taxon>
    </lineage>
</organism>
<protein>
    <submittedName>
        <fullName evidence="1">Uncharacterized protein</fullName>
    </submittedName>
</protein>
<dbReference type="Proteomes" id="UP000006919">
    <property type="component" value="Chromosome"/>
</dbReference>
<evidence type="ECO:0000313" key="2">
    <source>
        <dbReference type="Proteomes" id="UP000006919"/>
    </source>
</evidence>
<gene>
    <name evidence="1" type="ordered locus">Rumal_1450</name>
</gene>
<name>E6UGB8_RUMA7</name>
<accession>E6UGB8</accession>
<dbReference type="HOGENOM" id="CLU_2901488_0_0_9"/>
<reference evidence="1 2" key="1">
    <citation type="journal article" date="2011" name="J. Bacteriol.">
        <title>Complete genome of the cellulolytic ruminal bacterium Ruminococcus albus 7.</title>
        <authorList>
            <person name="Suen G."/>
            <person name="Stevenson D.M."/>
            <person name="Bruce D.C."/>
            <person name="Chertkov O."/>
            <person name="Copeland A."/>
            <person name="Cheng J.F."/>
            <person name="Detter C."/>
            <person name="Detter J.C."/>
            <person name="Goodwin L.A."/>
            <person name="Han C.S."/>
            <person name="Hauser L.J."/>
            <person name="Ivanova N.N."/>
            <person name="Kyrpides N.C."/>
            <person name="Land M.L."/>
            <person name="Lapidus A."/>
            <person name="Lucas S."/>
            <person name="Ovchinnikova G."/>
            <person name="Pitluck S."/>
            <person name="Tapia R."/>
            <person name="Woyke T."/>
            <person name="Boyum J."/>
            <person name="Mead D."/>
            <person name="Weimer P.J."/>
        </authorList>
    </citation>
    <scope>NUCLEOTIDE SEQUENCE [LARGE SCALE GENOMIC DNA]</scope>
    <source>
        <strain evidence="2">ATCC 27210 / DSM 20455 / JCM 14654 / NCDO 2250 / 7</strain>
    </source>
</reference>
<dbReference type="KEGG" id="ral:Rumal_1450"/>
<sequence>MPKAIFRPIAYGRIAFSDRLMFGGTLLFCRFVTYKKVMHEKNSCHYARFIHLYVTIDKQNIL</sequence>
<evidence type="ECO:0000313" key="1">
    <source>
        <dbReference type="EMBL" id="ADU21956.1"/>
    </source>
</evidence>
<dbReference type="AlphaFoldDB" id="E6UGB8"/>
<proteinExistence type="predicted"/>
<dbReference type="EMBL" id="CP002403">
    <property type="protein sequence ID" value="ADU21956.1"/>
    <property type="molecule type" value="Genomic_DNA"/>
</dbReference>